<feature type="compositionally biased region" description="Acidic residues" evidence="8">
    <location>
        <begin position="103"/>
        <end position="115"/>
    </location>
</feature>
<dbReference type="GO" id="GO:0016020">
    <property type="term" value="C:membrane"/>
    <property type="evidence" value="ECO:0007669"/>
    <property type="project" value="UniProtKB-SubCell"/>
</dbReference>
<comment type="caution">
    <text evidence="10">The sequence shown here is derived from an EMBL/GenBank/DDBJ whole genome shotgun (WGS) entry which is preliminary data.</text>
</comment>
<keyword evidence="4" id="KW-0812">Transmembrane</keyword>
<comment type="subcellular location">
    <subcellularLocation>
        <location evidence="1">Membrane</location>
        <topology evidence="1">Single-pass membrane protein</topology>
    </subcellularLocation>
</comment>
<dbReference type="EMBL" id="RSCE01000003">
    <property type="protein sequence ID" value="RSH84268.1"/>
    <property type="molecule type" value="Genomic_DNA"/>
</dbReference>
<sequence>MSARAMRPTRRDLLLVIVTFGIAYLFFTAPDHVAGSGSPASSSSSSSSSSRPSRLKAWQNVLSGESSDDEQCAVQPLNERSFEDTHVKVGFVRQESHGAEGKDTEEDESDSLESDEFTDRATKMLGHTDGWTMFENLYIYNSTFYVVTEQRSDWPELRLMTSTGLPAENVPGNMEAREPKGDEIIFITPQEAYEKWGNNVYEMSGMTWLFNDGQFIDHYYHFAAELLLSTWRVHSVLDKNIDAHGRTKIPPPARMWFLHQNAQQWRDRPGFNKFITNALFPDTAILYPEDMDDMRGSTSGAHVKKAYVLPKAILGDRSAAFRGPHTGPTQRTAASACQFGVASPFWWEPLRRQMARYSGVDEDIINRSLEGWGAIDPVKVEADVLKGKPKPETLAPIGTYRPVVTYISRQKGSRRLTPESHDELVAALEERAKKLDFELIIVSAETLTKDEQITIAARTTIMLGVHGNGLTHLLWMPATPRSAVIEMFFKGGFAHDYMWTTHALGMRHFAVQHDLVRTSPNQPKVDYPDGPNGGFQGNHITVVGKVVADIIEDRLAGRI</sequence>
<feature type="compositionally biased region" description="Low complexity" evidence="8">
    <location>
        <begin position="35"/>
        <end position="52"/>
    </location>
</feature>
<protein>
    <recommendedName>
        <fullName evidence="9">Glycosyltransferase 61 catalytic domain-containing protein</fullName>
    </recommendedName>
</protein>
<dbReference type="PANTHER" id="PTHR20961">
    <property type="entry name" value="GLYCOSYLTRANSFERASE"/>
    <property type="match status" value="1"/>
</dbReference>
<keyword evidence="3" id="KW-0808">Transferase</keyword>
<keyword evidence="11" id="KW-1185">Reference proteome</keyword>
<dbReference type="PANTHER" id="PTHR20961:SF38">
    <property type="entry name" value="PROTEIN O-LINKED-MANNOSE BETA-1,4-N-ACETYLGLUCOSAMINYLTRANSFERASE 2"/>
    <property type="match status" value="1"/>
</dbReference>
<evidence type="ECO:0000256" key="4">
    <source>
        <dbReference type="ARBA" id="ARBA00022692"/>
    </source>
</evidence>
<feature type="region of interest" description="Disordered" evidence="8">
    <location>
        <begin position="35"/>
        <end position="73"/>
    </location>
</feature>
<dbReference type="Proteomes" id="UP000279236">
    <property type="component" value="Unassembled WGS sequence"/>
</dbReference>
<keyword evidence="2" id="KW-0328">Glycosyltransferase</keyword>
<dbReference type="GO" id="GO:0097363">
    <property type="term" value="F:protein O-acetylglucosaminyltransferase activity"/>
    <property type="evidence" value="ECO:0007669"/>
    <property type="project" value="TreeGrafter"/>
</dbReference>
<name>A0A427XZF7_9TREE</name>
<dbReference type="OrthoDB" id="529273at2759"/>
<dbReference type="Pfam" id="PF04577">
    <property type="entry name" value="Glyco_transf_61"/>
    <property type="match status" value="1"/>
</dbReference>
<dbReference type="InterPro" id="IPR007657">
    <property type="entry name" value="Glycosyltransferase_61"/>
</dbReference>
<organism evidence="10 11">
    <name type="scientific">Apiotrichum porosum</name>
    <dbReference type="NCBI Taxonomy" id="105984"/>
    <lineage>
        <taxon>Eukaryota</taxon>
        <taxon>Fungi</taxon>
        <taxon>Dikarya</taxon>
        <taxon>Basidiomycota</taxon>
        <taxon>Agaricomycotina</taxon>
        <taxon>Tremellomycetes</taxon>
        <taxon>Trichosporonales</taxon>
        <taxon>Trichosporonaceae</taxon>
        <taxon>Apiotrichum</taxon>
    </lineage>
</organism>
<reference evidence="10 11" key="1">
    <citation type="submission" date="2018-11" db="EMBL/GenBank/DDBJ databases">
        <title>Genome sequence of Apiotrichum porosum DSM 27194.</title>
        <authorList>
            <person name="Aliyu H."/>
            <person name="Gorte O."/>
            <person name="Ochsenreither K."/>
        </authorList>
    </citation>
    <scope>NUCLEOTIDE SEQUENCE [LARGE SCALE GENOMIC DNA]</scope>
    <source>
        <strain evidence="10 11">DSM 27194</strain>
    </source>
</reference>
<dbReference type="AlphaFoldDB" id="A0A427XZF7"/>
<dbReference type="RefSeq" id="XP_028477716.1">
    <property type="nucleotide sequence ID" value="XM_028621264.1"/>
</dbReference>
<keyword evidence="6" id="KW-0472">Membrane</keyword>
<evidence type="ECO:0000313" key="11">
    <source>
        <dbReference type="Proteomes" id="UP000279236"/>
    </source>
</evidence>
<dbReference type="InterPro" id="IPR049625">
    <property type="entry name" value="Glyco_transf_61_cat"/>
</dbReference>
<dbReference type="GeneID" id="39590325"/>
<dbReference type="STRING" id="105984.A0A427XZF7"/>
<gene>
    <name evidence="10" type="ORF">EHS24_005782</name>
</gene>
<keyword evidence="5" id="KW-1133">Transmembrane helix</keyword>
<feature type="domain" description="Glycosyltransferase 61 catalytic" evidence="9">
    <location>
        <begin position="383"/>
        <end position="478"/>
    </location>
</feature>
<evidence type="ECO:0000256" key="8">
    <source>
        <dbReference type="SAM" id="MobiDB-lite"/>
    </source>
</evidence>
<evidence type="ECO:0000256" key="7">
    <source>
        <dbReference type="ARBA" id="ARBA00023180"/>
    </source>
</evidence>
<evidence type="ECO:0000313" key="10">
    <source>
        <dbReference type="EMBL" id="RSH84268.1"/>
    </source>
</evidence>
<dbReference type="GO" id="GO:0005783">
    <property type="term" value="C:endoplasmic reticulum"/>
    <property type="evidence" value="ECO:0007669"/>
    <property type="project" value="TreeGrafter"/>
</dbReference>
<keyword evidence="7" id="KW-0325">Glycoprotein</keyword>
<accession>A0A427XZF7</accession>
<evidence type="ECO:0000256" key="3">
    <source>
        <dbReference type="ARBA" id="ARBA00022679"/>
    </source>
</evidence>
<evidence type="ECO:0000256" key="2">
    <source>
        <dbReference type="ARBA" id="ARBA00022676"/>
    </source>
</evidence>
<evidence type="ECO:0000256" key="6">
    <source>
        <dbReference type="ARBA" id="ARBA00023136"/>
    </source>
</evidence>
<proteinExistence type="predicted"/>
<feature type="region of interest" description="Disordered" evidence="8">
    <location>
        <begin position="91"/>
        <end position="115"/>
    </location>
</feature>
<evidence type="ECO:0000259" key="9">
    <source>
        <dbReference type="Pfam" id="PF04577"/>
    </source>
</evidence>
<evidence type="ECO:0000256" key="5">
    <source>
        <dbReference type="ARBA" id="ARBA00022989"/>
    </source>
</evidence>
<dbReference type="GO" id="GO:0035269">
    <property type="term" value="P:protein O-linked glycosylation via mannose"/>
    <property type="evidence" value="ECO:0007669"/>
    <property type="project" value="TreeGrafter"/>
</dbReference>
<evidence type="ECO:0000256" key="1">
    <source>
        <dbReference type="ARBA" id="ARBA00004167"/>
    </source>
</evidence>